<keyword evidence="17" id="KW-1185">Reference proteome</keyword>
<feature type="domain" description="Pyruvate kinase C-terminal" evidence="15">
    <location>
        <begin position="424"/>
        <end position="511"/>
    </location>
</feature>
<dbReference type="Gene3D" id="3.40.1380.20">
    <property type="entry name" value="Pyruvate kinase, C-terminal domain"/>
    <property type="match status" value="1"/>
</dbReference>
<evidence type="ECO:0000256" key="6">
    <source>
        <dbReference type="ARBA" id="ARBA00022723"/>
    </source>
</evidence>
<dbReference type="SUPFAM" id="SSF51621">
    <property type="entry name" value="Phosphoenolpyruvate/pyruvate domain"/>
    <property type="match status" value="1"/>
</dbReference>
<evidence type="ECO:0000256" key="8">
    <source>
        <dbReference type="ARBA" id="ARBA00022777"/>
    </source>
</evidence>
<keyword evidence="6" id="KW-0479">Metal-binding</keyword>
<dbReference type="InterPro" id="IPR015795">
    <property type="entry name" value="Pyrv_Knase_C"/>
</dbReference>
<evidence type="ECO:0000313" key="16">
    <source>
        <dbReference type="EMBL" id="URE03441.1"/>
    </source>
</evidence>
<dbReference type="GO" id="GO:0030955">
    <property type="term" value="F:potassium ion binding"/>
    <property type="evidence" value="ECO:0007669"/>
    <property type="project" value="InterPro"/>
</dbReference>
<comment type="similarity">
    <text evidence="3">Belongs to the pyruvate kinase family.</text>
</comment>
<dbReference type="PANTHER" id="PTHR11817">
    <property type="entry name" value="PYRUVATE KINASE"/>
    <property type="match status" value="1"/>
</dbReference>
<evidence type="ECO:0000256" key="5">
    <source>
        <dbReference type="ARBA" id="ARBA00022679"/>
    </source>
</evidence>
<gene>
    <name evidence="16" type="ORF">MUK42_03044</name>
</gene>
<organism evidence="16 17">
    <name type="scientific">Musa troglodytarum</name>
    <name type="common">fe'i banana</name>
    <dbReference type="NCBI Taxonomy" id="320322"/>
    <lineage>
        <taxon>Eukaryota</taxon>
        <taxon>Viridiplantae</taxon>
        <taxon>Streptophyta</taxon>
        <taxon>Embryophyta</taxon>
        <taxon>Tracheophyta</taxon>
        <taxon>Spermatophyta</taxon>
        <taxon>Magnoliopsida</taxon>
        <taxon>Liliopsida</taxon>
        <taxon>Zingiberales</taxon>
        <taxon>Musaceae</taxon>
        <taxon>Musa</taxon>
    </lineage>
</organism>
<dbReference type="SUPFAM" id="SSF52935">
    <property type="entry name" value="PK C-terminal domain-like"/>
    <property type="match status" value="1"/>
</dbReference>
<dbReference type="OrthoDB" id="108365at2759"/>
<sequence length="533" mass="57804">MVIVAEISSVTVGIPQECARLLSSRDVGQGFVRTGWGFRPAHQQSVAVRSIGITERSVRALQSEVSNSRHLNSSGTSNKREMVIATNPCRKTKIVCTIGPSCNTLDMIWKLAEAGMNVARLNMSHGDHESHQKIIDLVKEYNAQCKDNVIAIMLDTKGPEVRSGDVAQPILLKEGQVFNLTIKRGVCSDDTVIVNYDDFVNDVEVGDILLVDGGMMSLAVRSKTADTVKCKVIDGGELKSRCHLNVRGKSATLPSITGCNADIHVIPKIESADSIPNLQSIISASDGAMVARGDLGAELPIEDVPLLQEEIIRRCRGMGKPVIVATNMLESMISHPTPTRAEVSDIAIAVHEGADAIMLSGETAHGKYPLKAVKVMHTVALKTELAISSTVEPPIPAPLDQRASLGESSQSHISAMFALHATIMANTLGTPIIVFTQTGSMATLLSHYRPSSILFAFTNEERVKQRLSLYHGVLPIYMQFSVDAEETFSRAIKFLLSHGHLNVGQYVTLIQSGIRLIWRQDSTHHIQIRSVGG</sequence>
<protein>
    <recommendedName>
        <fullName evidence="4">pyruvate kinase</fullName>
        <ecNumber evidence="4">2.7.1.40</ecNumber>
    </recommendedName>
</protein>
<dbReference type="Proteomes" id="UP001055439">
    <property type="component" value="Chromosome 5"/>
</dbReference>
<evidence type="ECO:0000256" key="9">
    <source>
        <dbReference type="ARBA" id="ARBA00022840"/>
    </source>
</evidence>
<evidence type="ECO:0000256" key="3">
    <source>
        <dbReference type="ARBA" id="ARBA00008663"/>
    </source>
</evidence>
<evidence type="ECO:0000256" key="4">
    <source>
        <dbReference type="ARBA" id="ARBA00012142"/>
    </source>
</evidence>
<accession>A0A9E7K3I1</accession>
<keyword evidence="11" id="KW-0324">Glycolysis</keyword>
<dbReference type="Pfam" id="PF00224">
    <property type="entry name" value="PK"/>
    <property type="match status" value="2"/>
</dbReference>
<evidence type="ECO:0000256" key="13">
    <source>
        <dbReference type="ARBA" id="ARBA00048152"/>
    </source>
</evidence>
<keyword evidence="9" id="KW-0067">ATP-binding</keyword>
<dbReference type="InterPro" id="IPR040442">
    <property type="entry name" value="Pyrv_kinase-like_dom_sf"/>
</dbReference>
<feature type="domain" description="Pyruvate kinase barrel" evidence="14">
    <location>
        <begin position="90"/>
        <end position="258"/>
    </location>
</feature>
<dbReference type="GO" id="GO:0005524">
    <property type="term" value="F:ATP binding"/>
    <property type="evidence" value="ECO:0007669"/>
    <property type="project" value="UniProtKB-KW"/>
</dbReference>
<keyword evidence="7" id="KW-0547">Nucleotide-binding</keyword>
<keyword evidence="12 16" id="KW-0670">Pyruvate</keyword>
<dbReference type="SUPFAM" id="SSF50800">
    <property type="entry name" value="PK beta-barrel domain-like"/>
    <property type="match status" value="1"/>
</dbReference>
<proteinExistence type="inferred from homology"/>
<dbReference type="InterPro" id="IPR015806">
    <property type="entry name" value="Pyrv_Knase_insert_dom_sf"/>
</dbReference>
<dbReference type="InterPro" id="IPR015793">
    <property type="entry name" value="Pyrv_Knase_brl"/>
</dbReference>
<comment type="pathway">
    <text evidence="2">Carbohydrate degradation; glycolysis; pyruvate from D-glyceraldehyde 3-phosphate: step 5/5.</text>
</comment>
<keyword evidence="8 16" id="KW-0418">Kinase</keyword>
<evidence type="ECO:0000256" key="12">
    <source>
        <dbReference type="ARBA" id="ARBA00023317"/>
    </source>
</evidence>
<dbReference type="InterPro" id="IPR001697">
    <property type="entry name" value="Pyr_Knase"/>
</dbReference>
<evidence type="ECO:0000256" key="10">
    <source>
        <dbReference type="ARBA" id="ARBA00022842"/>
    </source>
</evidence>
<keyword evidence="10" id="KW-0460">Magnesium</keyword>
<keyword evidence="5" id="KW-0808">Transferase</keyword>
<dbReference type="GO" id="GO:0004743">
    <property type="term" value="F:pyruvate kinase activity"/>
    <property type="evidence" value="ECO:0007669"/>
    <property type="project" value="UniProtKB-EC"/>
</dbReference>
<comment type="cofactor">
    <cofactor evidence="1">
        <name>K(+)</name>
        <dbReference type="ChEBI" id="CHEBI:29103"/>
    </cofactor>
</comment>
<dbReference type="GO" id="GO:0000287">
    <property type="term" value="F:magnesium ion binding"/>
    <property type="evidence" value="ECO:0007669"/>
    <property type="project" value="InterPro"/>
</dbReference>
<evidence type="ECO:0000256" key="7">
    <source>
        <dbReference type="ARBA" id="ARBA00022741"/>
    </source>
</evidence>
<dbReference type="EC" id="2.7.1.40" evidence="4"/>
<dbReference type="AlphaFoldDB" id="A0A9E7K3I1"/>
<name>A0A9E7K3I1_9LILI</name>
<evidence type="ECO:0000256" key="11">
    <source>
        <dbReference type="ARBA" id="ARBA00023152"/>
    </source>
</evidence>
<evidence type="ECO:0000259" key="15">
    <source>
        <dbReference type="Pfam" id="PF02887"/>
    </source>
</evidence>
<dbReference type="InterPro" id="IPR018209">
    <property type="entry name" value="Pyrv_Knase_AS"/>
</dbReference>
<evidence type="ECO:0000259" key="14">
    <source>
        <dbReference type="Pfam" id="PF00224"/>
    </source>
</evidence>
<feature type="domain" description="Pyruvate kinase barrel" evidence="14">
    <location>
        <begin position="261"/>
        <end position="373"/>
    </location>
</feature>
<dbReference type="Pfam" id="PF02887">
    <property type="entry name" value="PK_C"/>
    <property type="match status" value="1"/>
</dbReference>
<dbReference type="PROSITE" id="PS00110">
    <property type="entry name" value="PYRUVATE_KINASE"/>
    <property type="match status" value="1"/>
</dbReference>
<dbReference type="Gene3D" id="2.40.33.10">
    <property type="entry name" value="PK beta-barrel domain-like"/>
    <property type="match status" value="1"/>
</dbReference>
<dbReference type="InterPro" id="IPR036918">
    <property type="entry name" value="Pyrv_Knase_C_sf"/>
</dbReference>
<dbReference type="GO" id="GO:0016301">
    <property type="term" value="F:kinase activity"/>
    <property type="evidence" value="ECO:0007669"/>
    <property type="project" value="UniProtKB-KW"/>
</dbReference>
<dbReference type="InterPro" id="IPR011037">
    <property type="entry name" value="Pyrv_Knase-like_insert_dom_sf"/>
</dbReference>
<evidence type="ECO:0000256" key="2">
    <source>
        <dbReference type="ARBA" id="ARBA00004997"/>
    </source>
</evidence>
<reference evidence="16" key="1">
    <citation type="submission" date="2022-05" db="EMBL/GenBank/DDBJ databases">
        <title>The Musa troglodytarum L. genome provides insights into the mechanism of non-climacteric behaviour and enrichment of carotenoids.</title>
        <authorList>
            <person name="Wang J."/>
        </authorList>
    </citation>
    <scope>NUCLEOTIDE SEQUENCE</scope>
    <source>
        <tissue evidence="16">Leaf</tissue>
    </source>
</reference>
<dbReference type="EMBL" id="CP097507">
    <property type="protein sequence ID" value="URE03441.1"/>
    <property type="molecule type" value="Genomic_DNA"/>
</dbReference>
<evidence type="ECO:0000256" key="1">
    <source>
        <dbReference type="ARBA" id="ARBA00001958"/>
    </source>
</evidence>
<dbReference type="Gene3D" id="3.20.20.60">
    <property type="entry name" value="Phosphoenolpyruvate-binding domains"/>
    <property type="match status" value="2"/>
</dbReference>
<dbReference type="InterPro" id="IPR015813">
    <property type="entry name" value="Pyrv/PenolPyrv_kinase-like_dom"/>
</dbReference>
<evidence type="ECO:0000313" key="17">
    <source>
        <dbReference type="Proteomes" id="UP001055439"/>
    </source>
</evidence>
<comment type="catalytic activity">
    <reaction evidence="13">
        <text>pyruvate + ATP = phosphoenolpyruvate + ADP + H(+)</text>
        <dbReference type="Rhea" id="RHEA:18157"/>
        <dbReference type="ChEBI" id="CHEBI:15361"/>
        <dbReference type="ChEBI" id="CHEBI:15378"/>
        <dbReference type="ChEBI" id="CHEBI:30616"/>
        <dbReference type="ChEBI" id="CHEBI:58702"/>
        <dbReference type="ChEBI" id="CHEBI:456216"/>
        <dbReference type="EC" id="2.7.1.40"/>
    </reaction>
</comment>